<sequence length="122" mass="14333">MEKDQTLRLSSALERVKMHHHIYEMYYVNKKSKGEIFQETGLSRSSFYRVLRTFESCNPQIAEEMKKQGKDVTPADYDKLKQEVALLKKRLATEKLRADFYEEMVNFGKEVYGIDLKKAGTK</sequence>
<keyword evidence="2" id="KW-1185">Reference proteome</keyword>
<dbReference type="EMBL" id="JACOOE010000040">
    <property type="protein sequence ID" value="MBC5607516.1"/>
    <property type="molecule type" value="Genomic_DNA"/>
</dbReference>
<reference evidence="1 2" key="1">
    <citation type="submission" date="2020-08" db="EMBL/GenBank/DDBJ databases">
        <title>Genome public.</title>
        <authorList>
            <person name="Liu C."/>
            <person name="Sun Q."/>
        </authorList>
    </citation>
    <scope>NUCLEOTIDE SEQUENCE [LARGE SCALE GENOMIC DNA]</scope>
    <source>
        <strain evidence="1 2">M27</strain>
    </source>
</reference>
<gene>
    <name evidence="1" type="ORF">H8S67_23065</name>
</gene>
<protein>
    <recommendedName>
        <fullName evidence="3">Transposase</fullName>
    </recommendedName>
</protein>
<proteinExistence type="predicted"/>
<name>A0ABR7CIF2_9BACE</name>
<dbReference type="RefSeq" id="WP_186968665.1">
    <property type="nucleotide sequence ID" value="NZ_CP182814.1"/>
</dbReference>
<evidence type="ECO:0000313" key="2">
    <source>
        <dbReference type="Proteomes" id="UP000600600"/>
    </source>
</evidence>
<evidence type="ECO:0008006" key="3">
    <source>
        <dbReference type="Google" id="ProtNLM"/>
    </source>
</evidence>
<organism evidence="1 2">
    <name type="scientific">Bacteroides difficilis</name>
    <dbReference type="NCBI Taxonomy" id="2763021"/>
    <lineage>
        <taxon>Bacteria</taxon>
        <taxon>Pseudomonadati</taxon>
        <taxon>Bacteroidota</taxon>
        <taxon>Bacteroidia</taxon>
        <taxon>Bacteroidales</taxon>
        <taxon>Bacteroidaceae</taxon>
        <taxon>Bacteroides</taxon>
    </lineage>
</organism>
<evidence type="ECO:0000313" key="1">
    <source>
        <dbReference type="EMBL" id="MBC5607516.1"/>
    </source>
</evidence>
<accession>A0ABR7CIF2</accession>
<comment type="caution">
    <text evidence="1">The sequence shown here is derived from an EMBL/GenBank/DDBJ whole genome shotgun (WGS) entry which is preliminary data.</text>
</comment>
<dbReference type="Proteomes" id="UP000600600">
    <property type="component" value="Unassembled WGS sequence"/>
</dbReference>